<dbReference type="InterPro" id="IPR036554">
    <property type="entry name" value="GHMP_kinase_C_sf"/>
</dbReference>
<keyword evidence="10 13" id="KW-0067">ATP-binding</keyword>
<dbReference type="HAMAP" id="MF_00384">
    <property type="entry name" value="Homoser_kinase"/>
    <property type="match status" value="1"/>
</dbReference>
<dbReference type="Gene3D" id="3.30.230.10">
    <property type="match status" value="1"/>
</dbReference>
<dbReference type="InterPro" id="IPR020568">
    <property type="entry name" value="Ribosomal_Su5_D2-typ_SF"/>
</dbReference>
<evidence type="ECO:0000256" key="4">
    <source>
        <dbReference type="ARBA" id="ARBA00017858"/>
    </source>
</evidence>
<evidence type="ECO:0000259" key="15">
    <source>
        <dbReference type="Pfam" id="PF08544"/>
    </source>
</evidence>
<dbReference type="SUPFAM" id="SSF54211">
    <property type="entry name" value="Ribosomal protein S5 domain 2-like"/>
    <property type="match status" value="1"/>
</dbReference>
<reference evidence="16 17" key="1">
    <citation type="submission" date="2018-05" db="EMBL/GenBank/DDBJ databases">
        <title>Paenibacillus flagellatus sp. nov., isolated from selenium mineral soil.</title>
        <authorList>
            <person name="Dai X."/>
        </authorList>
    </citation>
    <scope>NUCLEOTIDE SEQUENCE [LARGE SCALE GENOMIC DNA]</scope>
    <source>
        <strain evidence="16 17">DXL2</strain>
    </source>
</reference>
<keyword evidence="13" id="KW-0963">Cytoplasm</keyword>
<evidence type="ECO:0000256" key="8">
    <source>
        <dbReference type="ARBA" id="ARBA00022741"/>
    </source>
</evidence>
<keyword evidence="6 13" id="KW-0808">Transferase</keyword>
<evidence type="ECO:0000256" key="10">
    <source>
        <dbReference type="ARBA" id="ARBA00022840"/>
    </source>
</evidence>
<evidence type="ECO:0000256" key="1">
    <source>
        <dbReference type="ARBA" id="ARBA00005015"/>
    </source>
</evidence>
<dbReference type="GO" id="GO:0009088">
    <property type="term" value="P:threonine biosynthetic process"/>
    <property type="evidence" value="ECO:0007669"/>
    <property type="project" value="UniProtKB-UniRule"/>
</dbReference>
<dbReference type="Pfam" id="PF08544">
    <property type="entry name" value="GHMP_kinases_C"/>
    <property type="match status" value="1"/>
</dbReference>
<name>A0A2V5KMP7_9BACL</name>
<comment type="pathway">
    <text evidence="1 13">Amino-acid biosynthesis; L-threonine biosynthesis; L-threonine from L-aspartate: step 4/5.</text>
</comment>
<dbReference type="InterPro" id="IPR006204">
    <property type="entry name" value="GHMP_kinase_N_dom"/>
</dbReference>
<dbReference type="PANTHER" id="PTHR20861:SF1">
    <property type="entry name" value="HOMOSERINE KINASE"/>
    <property type="match status" value="1"/>
</dbReference>
<keyword evidence="5 13" id="KW-0028">Amino-acid biosynthesis</keyword>
<evidence type="ECO:0000256" key="2">
    <source>
        <dbReference type="ARBA" id="ARBA00007370"/>
    </source>
</evidence>
<dbReference type="PIRSF" id="PIRSF000676">
    <property type="entry name" value="Homoser_kin"/>
    <property type="match status" value="1"/>
</dbReference>
<keyword evidence="8 13" id="KW-0547">Nucleotide-binding</keyword>
<comment type="catalytic activity">
    <reaction evidence="11 13">
        <text>L-homoserine + ATP = O-phospho-L-homoserine + ADP + H(+)</text>
        <dbReference type="Rhea" id="RHEA:13985"/>
        <dbReference type="ChEBI" id="CHEBI:15378"/>
        <dbReference type="ChEBI" id="CHEBI:30616"/>
        <dbReference type="ChEBI" id="CHEBI:57476"/>
        <dbReference type="ChEBI" id="CHEBI:57590"/>
        <dbReference type="ChEBI" id="CHEBI:456216"/>
        <dbReference type="EC" id="2.7.1.39"/>
    </reaction>
</comment>
<evidence type="ECO:0000256" key="5">
    <source>
        <dbReference type="ARBA" id="ARBA00022605"/>
    </source>
</evidence>
<evidence type="ECO:0000256" key="12">
    <source>
        <dbReference type="ARBA" id="ARBA00049954"/>
    </source>
</evidence>
<evidence type="ECO:0000313" key="17">
    <source>
        <dbReference type="Proteomes" id="UP000247476"/>
    </source>
</evidence>
<dbReference type="OrthoDB" id="9769912at2"/>
<dbReference type="EMBL" id="QJVJ01000010">
    <property type="protein sequence ID" value="PYI52267.1"/>
    <property type="molecule type" value="Genomic_DNA"/>
</dbReference>
<comment type="subcellular location">
    <subcellularLocation>
        <location evidence="13">Cytoplasm</location>
    </subcellularLocation>
</comment>
<gene>
    <name evidence="13" type="primary">thrB</name>
    <name evidence="16" type="ORF">DLM86_22650</name>
</gene>
<dbReference type="Gene3D" id="3.30.70.890">
    <property type="entry name" value="GHMP kinase, C-terminal domain"/>
    <property type="match status" value="1"/>
</dbReference>
<accession>A0A2V5KMP7</accession>
<dbReference type="PRINTS" id="PR00958">
    <property type="entry name" value="HOMSERKINASE"/>
</dbReference>
<evidence type="ECO:0000256" key="13">
    <source>
        <dbReference type="HAMAP-Rule" id="MF_00384"/>
    </source>
</evidence>
<evidence type="ECO:0000256" key="3">
    <source>
        <dbReference type="ARBA" id="ARBA00012078"/>
    </source>
</evidence>
<evidence type="ECO:0000259" key="14">
    <source>
        <dbReference type="Pfam" id="PF00288"/>
    </source>
</evidence>
<dbReference type="InterPro" id="IPR014721">
    <property type="entry name" value="Ribsml_uS5_D2-typ_fold_subgr"/>
</dbReference>
<dbReference type="EC" id="2.7.1.39" evidence="3 13"/>
<dbReference type="InterPro" id="IPR000870">
    <property type="entry name" value="Homoserine_kinase"/>
</dbReference>
<dbReference type="PANTHER" id="PTHR20861">
    <property type="entry name" value="HOMOSERINE/4-DIPHOSPHOCYTIDYL-2-C-METHYL-D-ERYTHRITOL KINASE"/>
    <property type="match status" value="1"/>
</dbReference>
<feature type="domain" description="GHMP kinase C-terminal" evidence="15">
    <location>
        <begin position="217"/>
        <end position="278"/>
    </location>
</feature>
<comment type="similarity">
    <text evidence="2 13">Belongs to the GHMP kinase family. Homoserine kinase subfamily.</text>
</comment>
<dbReference type="GO" id="GO:0004413">
    <property type="term" value="F:homoserine kinase activity"/>
    <property type="evidence" value="ECO:0007669"/>
    <property type="project" value="UniProtKB-UniRule"/>
</dbReference>
<dbReference type="AlphaFoldDB" id="A0A2V5KMP7"/>
<dbReference type="Proteomes" id="UP000247476">
    <property type="component" value="Unassembled WGS sequence"/>
</dbReference>
<organism evidence="16 17">
    <name type="scientific">Paenibacillus flagellatus</name>
    <dbReference type="NCBI Taxonomy" id="2211139"/>
    <lineage>
        <taxon>Bacteria</taxon>
        <taxon>Bacillati</taxon>
        <taxon>Bacillota</taxon>
        <taxon>Bacilli</taxon>
        <taxon>Bacillales</taxon>
        <taxon>Paenibacillaceae</taxon>
        <taxon>Paenibacillus</taxon>
    </lineage>
</organism>
<keyword evidence="17" id="KW-1185">Reference proteome</keyword>
<feature type="domain" description="GHMP kinase N-terminal" evidence="14">
    <location>
        <begin position="73"/>
        <end position="155"/>
    </location>
</feature>
<dbReference type="UniPathway" id="UPA00050">
    <property type="reaction ID" value="UER00064"/>
</dbReference>
<dbReference type="GO" id="GO:0005524">
    <property type="term" value="F:ATP binding"/>
    <property type="evidence" value="ECO:0007669"/>
    <property type="project" value="UniProtKB-UniRule"/>
</dbReference>
<evidence type="ECO:0000256" key="6">
    <source>
        <dbReference type="ARBA" id="ARBA00022679"/>
    </source>
</evidence>
<proteinExistence type="inferred from homology"/>
<dbReference type="PROSITE" id="PS00627">
    <property type="entry name" value="GHMP_KINASES_ATP"/>
    <property type="match status" value="1"/>
</dbReference>
<dbReference type="NCBIfam" id="NF002288">
    <property type="entry name" value="PRK01212.1-4"/>
    <property type="match status" value="1"/>
</dbReference>
<keyword evidence="7 13" id="KW-0791">Threonine biosynthesis</keyword>
<dbReference type="RefSeq" id="WP_110842340.1">
    <property type="nucleotide sequence ID" value="NZ_QJVJ01000010.1"/>
</dbReference>
<evidence type="ECO:0000256" key="9">
    <source>
        <dbReference type="ARBA" id="ARBA00022777"/>
    </source>
</evidence>
<dbReference type="GO" id="GO:0005737">
    <property type="term" value="C:cytoplasm"/>
    <property type="evidence" value="ECO:0007669"/>
    <property type="project" value="UniProtKB-SubCell"/>
</dbReference>
<dbReference type="SUPFAM" id="SSF55060">
    <property type="entry name" value="GHMP Kinase, C-terminal domain"/>
    <property type="match status" value="1"/>
</dbReference>
<evidence type="ECO:0000313" key="16">
    <source>
        <dbReference type="EMBL" id="PYI52267.1"/>
    </source>
</evidence>
<protein>
    <recommendedName>
        <fullName evidence="4 13">Homoserine kinase</fullName>
        <shortName evidence="13">HK</shortName>
        <shortName evidence="13">HSK</shortName>
        <ecNumber evidence="3 13">2.7.1.39</ecNumber>
    </recommendedName>
</protein>
<evidence type="ECO:0000256" key="11">
    <source>
        <dbReference type="ARBA" id="ARBA00049375"/>
    </source>
</evidence>
<dbReference type="InterPro" id="IPR013750">
    <property type="entry name" value="GHMP_kinase_C_dom"/>
</dbReference>
<sequence length="335" mass="35478">MNRPANGSGPSAGDGGPKVYVKVPASTANLGPGFDALGMALNLYAWIEMGVAERTEIRLYGSQMAGVPTDKSNLVYQVAQQVFEKAGVSHPELDIAMYSDIPLTRGLGSSASAIVGALVAANALIGGKLSAYELFQMASALEKHPDNVGASLFGGLTVAFWDGERAEHIRVEPDDRLEVLVAIPRFQLSTEKARHVLPGEVPMKDAVFNIGHASLLVAAFCTGRYDMIRHAMKDALHQPYRAPLVPGMSDILDRAEHHGALGVALSGAGPTLLALADARSGSKDELERFLLDTLAGHGIEADTMWLKPCTDGATVVTHFDPNATLLENVKSEASV</sequence>
<feature type="binding site" evidence="13">
    <location>
        <begin position="102"/>
        <end position="112"/>
    </location>
    <ligand>
        <name>ATP</name>
        <dbReference type="ChEBI" id="CHEBI:30616"/>
    </ligand>
</feature>
<evidence type="ECO:0000256" key="7">
    <source>
        <dbReference type="ARBA" id="ARBA00022697"/>
    </source>
</evidence>
<comment type="function">
    <text evidence="12 13">Catalyzes the ATP-dependent phosphorylation of L-homoserine to L-homoserine phosphate.</text>
</comment>
<dbReference type="NCBIfam" id="TIGR00191">
    <property type="entry name" value="thrB"/>
    <property type="match status" value="1"/>
</dbReference>
<comment type="caution">
    <text evidence="16">The sequence shown here is derived from an EMBL/GenBank/DDBJ whole genome shotgun (WGS) entry which is preliminary data.</text>
</comment>
<keyword evidence="9 13" id="KW-0418">Kinase</keyword>
<dbReference type="Pfam" id="PF00288">
    <property type="entry name" value="GHMP_kinases_N"/>
    <property type="match status" value="1"/>
</dbReference>
<dbReference type="InterPro" id="IPR006203">
    <property type="entry name" value="GHMP_knse_ATP-bd_CS"/>
</dbReference>